<proteinExistence type="predicted"/>
<evidence type="ECO:0000256" key="1">
    <source>
        <dbReference type="SAM" id="MobiDB-lite"/>
    </source>
</evidence>
<feature type="region of interest" description="Disordered" evidence="1">
    <location>
        <begin position="53"/>
        <end position="97"/>
    </location>
</feature>
<protein>
    <submittedName>
        <fullName evidence="2">Uncharacterized protein</fullName>
    </submittedName>
</protein>
<dbReference type="AlphaFoldDB" id="A0A0J6CTX5"/>
<name>A0A0J6CTX5_9BACL</name>
<comment type="caution">
    <text evidence="2">The sequence shown here is derived from an EMBL/GenBank/DDBJ whole genome shotgun (WGS) entry which is preliminary data.</text>
</comment>
<dbReference type="InterPro" id="IPR035218">
    <property type="entry name" value="DUF5327"/>
</dbReference>
<sequence>MKDIPINQLVHQMNARMKQLTYNVEENDADVDGIREELIAIKTYCDMLLQASESKPKRQAQPLATQRPVPQAPVQQQSLSSKPMKEDDANEESIFDF</sequence>
<evidence type="ECO:0000313" key="2">
    <source>
        <dbReference type="EMBL" id="KMM36545.1"/>
    </source>
</evidence>
<accession>A0A0J6CTX5</accession>
<dbReference type="Pfam" id="PF17261">
    <property type="entry name" value="DUF5327"/>
    <property type="match status" value="1"/>
</dbReference>
<keyword evidence="3" id="KW-1185">Reference proteome</keyword>
<dbReference type="RefSeq" id="WP_048311257.1">
    <property type="nucleotide sequence ID" value="NZ_CP119526.1"/>
</dbReference>
<dbReference type="OrthoDB" id="2884526at2"/>
<feature type="compositionally biased region" description="Acidic residues" evidence="1">
    <location>
        <begin position="88"/>
        <end position="97"/>
    </location>
</feature>
<organism evidence="2 3">
    <name type="scientific">Guptibacillus hwajinpoensis</name>
    <dbReference type="NCBI Taxonomy" id="208199"/>
    <lineage>
        <taxon>Bacteria</taxon>
        <taxon>Bacillati</taxon>
        <taxon>Bacillota</taxon>
        <taxon>Bacilli</taxon>
        <taxon>Bacillales</taxon>
        <taxon>Guptibacillaceae</taxon>
        <taxon>Guptibacillus</taxon>
    </lineage>
</organism>
<feature type="compositionally biased region" description="Low complexity" evidence="1">
    <location>
        <begin position="66"/>
        <end position="77"/>
    </location>
</feature>
<gene>
    <name evidence="2" type="ORF">AB986_11275</name>
</gene>
<reference evidence="2" key="1">
    <citation type="submission" date="2015-06" db="EMBL/GenBank/DDBJ databases">
        <authorList>
            <person name="Liu B."/>
            <person name="Wang J."/>
            <person name="Zhu Y."/>
            <person name="Liu G."/>
            <person name="Chen Q."/>
            <person name="Zheng C."/>
            <person name="Che J."/>
            <person name="Ge C."/>
            <person name="Shi H."/>
            <person name="Pan Z."/>
            <person name="Liu X."/>
        </authorList>
    </citation>
    <scope>NUCLEOTIDE SEQUENCE [LARGE SCALE GENOMIC DNA]</scope>
    <source>
        <strain evidence="2">DSM 16346</strain>
    </source>
</reference>
<evidence type="ECO:0000313" key="3">
    <source>
        <dbReference type="Proteomes" id="UP000035996"/>
    </source>
</evidence>
<dbReference type="EMBL" id="LELK01000004">
    <property type="protein sequence ID" value="KMM36545.1"/>
    <property type="molecule type" value="Genomic_DNA"/>
</dbReference>
<dbReference type="Proteomes" id="UP000035996">
    <property type="component" value="Unassembled WGS sequence"/>
</dbReference>